<dbReference type="Pfam" id="PF05697">
    <property type="entry name" value="Trigger_N"/>
    <property type="match status" value="1"/>
</dbReference>
<keyword evidence="7" id="KW-0143">Chaperone</keyword>
<evidence type="ECO:0000256" key="1">
    <source>
        <dbReference type="ARBA" id="ARBA00000971"/>
    </source>
</evidence>
<evidence type="ECO:0000256" key="2">
    <source>
        <dbReference type="ARBA" id="ARBA00004496"/>
    </source>
</evidence>
<dbReference type="PANTHER" id="PTHR30560">
    <property type="entry name" value="TRIGGER FACTOR CHAPERONE AND PEPTIDYL-PROLYL CIS/TRANS ISOMERASE"/>
    <property type="match status" value="1"/>
</dbReference>
<dbReference type="Gene3D" id="3.30.70.1050">
    <property type="entry name" value="Trigger factor ribosome-binding domain"/>
    <property type="match status" value="1"/>
</dbReference>
<dbReference type="GO" id="GO:0044183">
    <property type="term" value="F:protein folding chaperone"/>
    <property type="evidence" value="ECO:0007669"/>
    <property type="project" value="TreeGrafter"/>
</dbReference>
<keyword evidence="8" id="KW-0413">Isomerase</keyword>
<evidence type="ECO:0000256" key="10">
    <source>
        <dbReference type="SAM" id="Coils"/>
    </source>
</evidence>
<dbReference type="GO" id="GO:0051083">
    <property type="term" value="P:'de novo' cotranslational protein folding"/>
    <property type="evidence" value="ECO:0007669"/>
    <property type="project" value="TreeGrafter"/>
</dbReference>
<evidence type="ECO:0000256" key="3">
    <source>
        <dbReference type="ARBA" id="ARBA00005464"/>
    </source>
</evidence>
<dbReference type="GO" id="GO:0043335">
    <property type="term" value="P:protein unfolding"/>
    <property type="evidence" value="ECO:0007669"/>
    <property type="project" value="TreeGrafter"/>
</dbReference>
<dbReference type="PIRSF" id="PIRSF003095">
    <property type="entry name" value="Trigger_factor"/>
    <property type="match status" value="1"/>
</dbReference>
<gene>
    <name evidence="14" type="ORF">A2196_01530</name>
</gene>
<dbReference type="AlphaFoldDB" id="A0A1F5HEB5"/>
<accession>A0A1F5HEB5</accession>
<feature type="domain" description="Trigger factor C-terminal" evidence="13">
    <location>
        <begin position="239"/>
        <end position="368"/>
    </location>
</feature>
<evidence type="ECO:0000256" key="7">
    <source>
        <dbReference type="ARBA" id="ARBA00023186"/>
    </source>
</evidence>
<dbReference type="SUPFAM" id="SSF102735">
    <property type="entry name" value="Trigger factor ribosome-binding domain"/>
    <property type="match status" value="1"/>
</dbReference>
<organism evidence="14 15">
    <name type="scientific">Candidatus Curtissbacteria bacterium RIFOXYA1_FULL_41_14</name>
    <dbReference type="NCBI Taxonomy" id="1797737"/>
    <lineage>
        <taxon>Bacteria</taxon>
        <taxon>Candidatus Curtissiibacteriota</taxon>
    </lineage>
</organism>
<dbReference type="EMBL" id="MFCA01000013">
    <property type="protein sequence ID" value="OGE02491.1"/>
    <property type="molecule type" value="Genomic_DNA"/>
</dbReference>
<dbReference type="InterPro" id="IPR008881">
    <property type="entry name" value="Trigger_fac_ribosome-bd_bac"/>
</dbReference>
<sequence>MQYLVTRGEKGKVEVKVDVAKAGFIEAYGKVLKKLGTETKIAGFRPGKVPTEILEQKLGSGKLLNETAGTLVSKHLSEILSKEKLIPLDSPKIAIGSLAKASPFSFTATFTNKPQIKLGDWKKIKAQKVKAKEVTESDIEQSIKNIFEAWVNRKSEVGGQKSEKTTTIGDTEGEAEDDEGKGKFIYDAHGNKIYIKDEKESKSQRVKESKFKVKSGSPSTNAQDEIDDNFAKVIGARDLAHLKELVKRDLETLIANQVEAKLEQEIFDKILEIGSCDVPDILVDDEMNRILVRLNSELERQKKKLNDYLSEQNTTLDALKAKWRPQAEKNVKISLILDEIGKSEKVQVLPEEVGQALKGVSETNLSEEQRKDLERYLAFSIFQAKTLDLVKKTVTS</sequence>
<feature type="coiled-coil region" evidence="10">
    <location>
        <begin position="284"/>
        <end position="322"/>
    </location>
</feature>
<dbReference type="STRING" id="1797737.A2196_01530"/>
<evidence type="ECO:0000256" key="9">
    <source>
        <dbReference type="ARBA" id="ARBA00029986"/>
    </source>
</evidence>
<evidence type="ECO:0000256" key="4">
    <source>
        <dbReference type="ARBA" id="ARBA00013194"/>
    </source>
</evidence>
<dbReference type="InterPro" id="IPR036611">
    <property type="entry name" value="Trigger_fac_ribosome-bd_sf"/>
</dbReference>
<dbReference type="InterPro" id="IPR008880">
    <property type="entry name" value="Trigger_fac_C"/>
</dbReference>
<evidence type="ECO:0000259" key="12">
    <source>
        <dbReference type="Pfam" id="PF05697"/>
    </source>
</evidence>
<feature type="domain" description="Trigger factor ribosome-binding bacterial" evidence="12">
    <location>
        <begin position="1"/>
        <end position="146"/>
    </location>
</feature>
<evidence type="ECO:0000256" key="11">
    <source>
        <dbReference type="SAM" id="MobiDB-lite"/>
    </source>
</evidence>
<proteinExistence type="inferred from homology"/>
<dbReference type="InterPro" id="IPR037041">
    <property type="entry name" value="Trigger_fac_C_sf"/>
</dbReference>
<feature type="region of interest" description="Disordered" evidence="11">
    <location>
        <begin position="158"/>
        <end position="178"/>
    </location>
</feature>
<comment type="catalytic activity">
    <reaction evidence="1">
        <text>[protein]-peptidylproline (omega=180) = [protein]-peptidylproline (omega=0)</text>
        <dbReference type="Rhea" id="RHEA:16237"/>
        <dbReference type="Rhea" id="RHEA-COMP:10747"/>
        <dbReference type="Rhea" id="RHEA-COMP:10748"/>
        <dbReference type="ChEBI" id="CHEBI:83833"/>
        <dbReference type="ChEBI" id="CHEBI:83834"/>
        <dbReference type="EC" id="5.2.1.8"/>
    </reaction>
</comment>
<evidence type="ECO:0000256" key="5">
    <source>
        <dbReference type="ARBA" id="ARBA00016902"/>
    </source>
</evidence>
<dbReference type="EC" id="5.2.1.8" evidence="4"/>
<comment type="similarity">
    <text evidence="3">Belongs to the FKBP-type PPIase family. Tig subfamily.</text>
</comment>
<comment type="subcellular location">
    <subcellularLocation>
        <location evidence="2">Cytoplasm</location>
    </subcellularLocation>
</comment>
<dbReference type="InterPro" id="IPR005215">
    <property type="entry name" value="Trig_fac"/>
</dbReference>
<comment type="caution">
    <text evidence="14">The sequence shown here is derived from an EMBL/GenBank/DDBJ whole genome shotgun (WGS) entry which is preliminary data.</text>
</comment>
<evidence type="ECO:0000313" key="14">
    <source>
        <dbReference type="EMBL" id="OGE02491.1"/>
    </source>
</evidence>
<dbReference type="Gene3D" id="1.10.3120.10">
    <property type="entry name" value="Trigger factor, C-terminal domain"/>
    <property type="match status" value="1"/>
</dbReference>
<evidence type="ECO:0000256" key="6">
    <source>
        <dbReference type="ARBA" id="ARBA00023110"/>
    </source>
</evidence>
<dbReference type="GO" id="GO:0015031">
    <property type="term" value="P:protein transport"/>
    <property type="evidence" value="ECO:0007669"/>
    <property type="project" value="InterPro"/>
</dbReference>
<dbReference type="GO" id="GO:0005737">
    <property type="term" value="C:cytoplasm"/>
    <property type="evidence" value="ECO:0007669"/>
    <property type="project" value="UniProtKB-SubCell"/>
</dbReference>
<dbReference type="PANTHER" id="PTHR30560:SF3">
    <property type="entry name" value="TRIGGER FACTOR-LIKE PROTEIN TIG, CHLOROPLASTIC"/>
    <property type="match status" value="1"/>
</dbReference>
<dbReference type="Proteomes" id="UP000176751">
    <property type="component" value="Unassembled WGS sequence"/>
</dbReference>
<evidence type="ECO:0000313" key="15">
    <source>
        <dbReference type="Proteomes" id="UP000176751"/>
    </source>
</evidence>
<evidence type="ECO:0000256" key="8">
    <source>
        <dbReference type="ARBA" id="ARBA00023235"/>
    </source>
</evidence>
<dbReference type="GO" id="GO:0003755">
    <property type="term" value="F:peptidyl-prolyl cis-trans isomerase activity"/>
    <property type="evidence" value="ECO:0007669"/>
    <property type="project" value="UniProtKB-KW"/>
</dbReference>
<dbReference type="GO" id="GO:0043022">
    <property type="term" value="F:ribosome binding"/>
    <property type="evidence" value="ECO:0007669"/>
    <property type="project" value="TreeGrafter"/>
</dbReference>
<dbReference type="SUPFAM" id="SSF109998">
    <property type="entry name" value="Triger factor/SurA peptide-binding domain-like"/>
    <property type="match status" value="1"/>
</dbReference>
<keyword evidence="10" id="KW-0175">Coiled coil</keyword>
<keyword evidence="6" id="KW-0697">Rotamase</keyword>
<protein>
    <recommendedName>
        <fullName evidence="5">Trigger factor</fullName>
        <ecNumber evidence="4">5.2.1.8</ecNumber>
    </recommendedName>
    <alternativeName>
        <fullName evidence="9">PPIase</fullName>
    </alternativeName>
</protein>
<dbReference type="Pfam" id="PF05698">
    <property type="entry name" value="Trigger_C"/>
    <property type="match status" value="1"/>
</dbReference>
<name>A0A1F5HEB5_9BACT</name>
<evidence type="ECO:0000259" key="13">
    <source>
        <dbReference type="Pfam" id="PF05698"/>
    </source>
</evidence>
<dbReference type="InterPro" id="IPR027304">
    <property type="entry name" value="Trigger_fact/SurA_dom_sf"/>
</dbReference>
<reference evidence="14 15" key="1">
    <citation type="journal article" date="2016" name="Nat. Commun.">
        <title>Thousands of microbial genomes shed light on interconnected biogeochemical processes in an aquifer system.</title>
        <authorList>
            <person name="Anantharaman K."/>
            <person name="Brown C.T."/>
            <person name="Hug L.A."/>
            <person name="Sharon I."/>
            <person name="Castelle C.J."/>
            <person name="Probst A.J."/>
            <person name="Thomas B.C."/>
            <person name="Singh A."/>
            <person name="Wilkins M.J."/>
            <person name="Karaoz U."/>
            <person name="Brodie E.L."/>
            <person name="Williams K.H."/>
            <person name="Hubbard S.S."/>
            <person name="Banfield J.F."/>
        </authorList>
    </citation>
    <scope>NUCLEOTIDE SEQUENCE [LARGE SCALE GENOMIC DNA]</scope>
</reference>